<name>A0AAW1E779_ZOAVI</name>
<sequence length="120" mass="13370">MAIVEHFVYYEATYCRVTSGLNLEEWVKKNVAKTTRWRWGLQRAAKAAGQVQGQTRKRTCKSCGQRWTRETGHSFHRGTKHILSDQRPPEEDSGAVADGGPRRGLHSSCAPGPSPESSAM</sequence>
<feature type="domain" description="C2H2-type" evidence="2">
    <location>
        <begin position="60"/>
        <end position="81"/>
    </location>
</feature>
<dbReference type="Proteomes" id="UP001488805">
    <property type="component" value="Unassembled WGS sequence"/>
</dbReference>
<evidence type="ECO:0000256" key="1">
    <source>
        <dbReference type="SAM" id="MobiDB-lite"/>
    </source>
</evidence>
<evidence type="ECO:0000259" key="2">
    <source>
        <dbReference type="PROSITE" id="PS00028"/>
    </source>
</evidence>
<reference evidence="3 4" key="1">
    <citation type="journal article" date="2024" name="Genome Biol. Evol.">
        <title>Chromosome-level genome assembly of the viviparous eelpout Zoarces viviparus.</title>
        <authorList>
            <person name="Fuhrmann N."/>
            <person name="Brasseur M.V."/>
            <person name="Bakowski C.E."/>
            <person name="Podsiadlowski L."/>
            <person name="Prost S."/>
            <person name="Krehenwinkel H."/>
            <person name="Mayer C."/>
        </authorList>
    </citation>
    <scope>NUCLEOTIDE SEQUENCE [LARGE SCALE GENOMIC DNA]</scope>
    <source>
        <strain evidence="3">NO-MEL_2022_Ind0_liver</strain>
    </source>
</reference>
<proteinExistence type="predicted"/>
<dbReference type="EMBL" id="JBCEZU010000538">
    <property type="protein sequence ID" value="KAK9517650.1"/>
    <property type="molecule type" value="Genomic_DNA"/>
</dbReference>
<keyword evidence="4" id="KW-1185">Reference proteome</keyword>
<comment type="caution">
    <text evidence="3">The sequence shown here is derived from an EMBL/GenBank/DDBJ whole genome shotgun (WGS) entry which is preliminary data.</text>
</comment>
<dbReference type="AlphaFoldDB" id="A0AAW1E779"/>
<dbReference type="InterPro" id="IPR013087">
    <property type="entry name" value="Znf_C2H2_type"/>
</dbReference>
<gene>
    <name evidence="3" type="ORF">VZT92_023000</name>
</gene>
<organism evidence="3 4">
    <name type="scientific">Zoarces viviparus</name>
    <name type="common">Viviparous eelpout</name>
    <name type="synonym">Blennius viviparus</name>
    <dbReference type="NCBI Taxonomy" id="48416"/>
    <lineage>
        <taxon>Eukaryota</taxon>
        <taxon>Metazoa</taxon>
        <taxon>Chordata</taxon>
        <taxon>Craniata</taxon>
        <taxon>Vertebrata</taxon>
        <taxon>Euteleostomi</taxon>
        <taxon>Actinopterygii</taxon>
        <taxon>Neopterygii</taxon>
        <taxon>Teleostei</taxon>
        <taxon>Neoteleostei</taxon>
        <taxon>Acanthomorphata</taxon>
        <taxon>Eupercaria</taxon>
        <taxon>Perciformes</taxon>
        <taxon>Cottioidei</taxon>
        <taxon>Zoarcales</taxon>
        <taxon>Zoarcidae</taxon>
        <taxon>Zoarcinae</taxon>
        <taxon>Zoarces</taxon>
    </lineage>
</organism>
<dbReference type="PROSITE" id="PS00028">
    <property type="entry name" value="ZINC_FINGER_C2H2_1"/>
    <property type="match status" value="1"/>
</dbReference>
<evidence type="ECO:0000313" key="4">
    <source>
        <dbReference type="Proteomes" id="UP001488805"/>
    </source>
</evidence>
<accession>A0AAW1E779</accession>
<evidence type="ECO:0000313" key="3">
    <source>
        <dbReference type="EMBL" id="KAK9517650.1"/>
    </source>
</evidence>
<feature type="region of interest" description="Disordered" evidence="1">
    <location>
        <begin position="71"/>
        <end position="120"/>
    </location>
</feature>
<protein>
    <recommendedName>
        <fullName evidence="2">C2H2-type domain-containing protein</fullName>
    </recommendedName>
</protein>